<organism evidence="2">
    <name type="scientific">freshwater metagenome</name>
    <dbReference type="NCBI Taxonomy" id="449393"/>
    <lineage>
        <taxon>unclassified sequences</taxon>
        <taxon>metagenomes</taxon>
        <taxon>ecological metagenomes</taxon>
    </lineage>
</organism>
<keyword evidence="1" id="KW-0812">Transmembrane</keyword>
<protein>
    <submittedName>
        <fullName evidence="2">Unannotated protein</fullName>
    </submittedName>
</protein>
<keyword evidence="1" id="KW-1133">Transmembrane helix</keyword>
<reference evidence="2" key="1">
    <citation type="submission" date="2020-05" db="EMBL/GenBank/DDBJ databases">
        <authorList>
            <person name="Chiriac C."/>
            <person name="Salcher M."/>
            <person name="Ghai R."/>
            <person name="Kavagutti S V."/>
        </authorList>
    </citation>
    <scope>NUCLEOTIDE SEQUENCE</scope>
</reference>
<evidence type="ECO:0000313" key="2">
    <source>
        <dbReference type="EMBL" id="CAB4343673.1"/>
    </source>
</evidence>
<evidence type="ECO:0000256" key="1">
    <source>
        <dbReference type="SAM" id="Phobius"/>
    </source>
</evidence>
<accession>A0A6J5ZWC0</accession>
<sequence>MADLSLGQKAAKVDPQYTVGELVLVATGRNQSEAEMIAGLLLEEGIPSLIKRTRGFDVPDMLAAGPRDIFVAESARGLVREILRDSELAGESEPYRPAPLKLFAGLLLAVVAVAVVVSLGVLVWA</sequence>
<proteinExistence type="predicted"/>
<dbReference type="AlphaFoldDB" id="A0A6J5ZWC0"/>
<name>A0A6J5ZWC0_9ZZZZ</name>
<keyword evidence="1" id="KW-0472">Membrane</keyword>
<feature type="transmembrane region" description="Helical" evidence="1">
    <location>
        <begin position="102"/>
        <end position="124"/>
    </location>
</feature>
<dbReference type="EMBL" id="CAESAN010000060">
    <property type="protein sequence ID" value="CAB4343673.1"/>
    <property type="molecule type" value="Genomic_DNA"/>
</dbReference>
<gene>
    <name evidence="2" type="ORF">UFOPK3547_00834</name>
</gene>